<comment type="function">
    <text evidence="9">Required for proper chromosome segregation during mitosis and error-free mitotic progression.</text>
</comment>
<keyword evidence="4" id="KW-0158">Chromosome</keyword>
<evidence type="ECO:0000256" key="10">
    <source>
        <dbReference type="SAM" id="MobiDB-lite"/>
    </source>
</evidence>
<gene>
    <name evidence="11" type="ORF">FSP39_018324</name>
</gene>
<evidence type="ECO:0000313" key="12">
    <source>
        <dbReference type="Proteomes" id="UP001186944"/>
    </source>
</evidence>
<dbReference type="Proteomes" id="UP001186944">
    <property type="component" value="Unassembled WGS sequence"/>
</dbReference>
<accession>A0AA88XG81</accession>
<keyword evidence="8" id="KW-0539">Nucleus</keyword>
<organism evidence="11 12">
    <name type="scientific">Pinctada imbricata</name>
    <name type="common">Atlantic pearl-oyster</name>
    <name type="synonym">Pinctada martensii</name>
    <dbReference type="NCBI Taxonomy" id="66713"/>
    <lineage>
        <taxon>Eukaryota</taxon>
        <taxon>Metazoa</taxon>
        <taxon>Spiralia</taxon>
        <taxon>Lophotrochozoa</taxon>
        <taxon>Mollusca</taxon>
        <taxon>Bivalvia</taxon>
        <taxon>Autobranchia</taxon>
        <taxon>Pteriomorphia</taxon>
        <taxon>Pterioida</taxon>
        <taxon>Pterioidea</taxon>
        <taxon>Pteriidae</taxon>
        <taxon>Pinctada</taxon>
    </lineage>
</organism>
<feature type="region of interest" description="Disordered" evidence="10">
    <location>
        <begin position="80"/>
        <end position="99"/>
    </location>
</feature>
<evidence type="ECO:0000256" key="8">
    <source>
        <dbReference type="ARBA" id="ARBA00023242"/>
    </source>
</evidence>
<evidence type="ECO:0000256" key="4">
    <source>
        <dbReference type="ARBA" id="ARBA00022454"/>
    </source>
</evidence>
<keyword evidence="5" id="KW-0597">Phosphoprotein</keyword>
<keyword evidence="6" id="KW-0164">Citrullination</keyword>
<comment type="caution">
    <text evidence="11">The sequence shown here is derived from an EMBL/GenBank/DDBJ whole genome shotgun (WGS) entry which is preliminary data.</text>
</comment>
<feature type="compositionally biased region" description="Basic and acidic residues" evidence="10">
    <location>
        <begin position="36"/>
        <end position="74"/>
    </location>
</feature>
<evidence type="ECO:0000256" key="2">
    <source>
        <dbReference type="ARBA" id="ARBA00004604"/>
    </source>
</evidence>
<dbReference type="InterPro" id="IPR026570">
    <property type="entry name" value="CCDC86"/>
</dbReference>
<comment type="subcellular location">
    <subcellularLocation>
        <location evidence="1">Chromosome</location>
    </subcellularLocation>
    <subcellularLocation>
        <location evidence="2">Nucleus</location>
        <location evidence="2">Nucleolus</location>
    </subcellularLocation>
</comment>
<evidence type="ECO:0000256" key="9">
    <source>
        <dbReference type="ARBA" id="ARBA00093307"/>
    </source>
</evidence>
<dbReference type="PANTHER" id="PTHR13557">
    <property type="entry name" value="COILED-COIL DOMAIN-CONTAINING PROTEIN 86"/>
    <property type="match status" value="1"/>
</dbReference>
<name>A0AA88XG81_PINIB</name>
<keyword evidence="12" id="KW-1185">Reference proteome</keyword>
<feature type="compositionally biased region" description="Basic residues" evidence="10">
    <location>
        <begin position="83"/>
        <end position="99"/>
    </location>
</feature>
<dbReference type="EMBL" id="VSWD01000013">
    <property type="protein sequence ID" value="KAK3084754.1"/>
    <property type="molecule type" value="Genomic_DNA"/>
</dbReference>
<evidence type="ECO:0000256" key="6">
    <source>
        <dbReference type="ARBA" id="ARBA00022934"/>
    </source>
</evidence>
<evidence type="ECO:0000256" key="5">
    <source>
        <dbReference type="ARBA" id="ARBA00022553"/>
    </source>
</evidence>
<evidence type="ECO:0000256" key="3">
    <source>
        <dbReference type="ARBA" id="ARBA00016738"/>
    </source>
</evidence>
<dbReference type="PANTHER" id="PTHR13557:SF1">
    <property type="entry name" value="COILED-COIL DOMAIN-CONTAINING PROTEIN 86"/>
    <property type="match status" value="1"/>
</dbReference>
<feature type="region of interest" description="Disordered" evidence="10">
    <location>
        <begin position="35"/>
        <end position="75"/>
    </location>
</feature>
<evidence type="ECO:0000256" key="1">
    <source>
        <dbReference type="ARBA" id="ARBA00004286"/>
    </source>
</evidence>
<keyword evidence="7" id="KW-0175">Coiled coil</keyword>
<evidence type="ECO:0000313" key="11">
    <source>
        <dbReference type="EMBL" id="KAK3084754.1"/>
    </source>
</evidence>
<dbReference type="GO" id="GO:0005730">
    <property type="term" value="C:nucleolus"/>
    <property type="evidence" value="ECO:0007669"/>
    <property type="project" value="UniProtKB-SubCell"/>
</dbReference>
<dbReference type="GO" id="GO:0005694">
    <property type="term" value="C:chromosome"/>
    <property type="evidence" value="ECO:0007669"/>
    <property type="project" value="UniProtKB-SubCell"/>
</dbReference>
<sequence>MLFFLFIFDRYSSMTTGKPLKTSWQEKMRKKAQAKSIKDFEKQLKDDRAKEKEAARLRAEEKKKRREENARKAEIVQTVKNPAKLKRMRKKQLRKTKKK</sequence>
<dbReference type="AlphaFoldDB" id="A0AA88XG81"/>
<proteinExistence type="predicted"/>
<protein>
    <recommendedName>
        <fullName evidence="3">Coiled-coil domain-containing protein 86</fullName>
    </recommendedName>
</protein>
<reference evidence="11" key="1">
    <citation type="submission" date="2019-08" db="EMBL/GenBank/DDBJ databases">
        <title>The improved chromosome-level genome for the pearl oyster Pinctada fucata martensii using PacBio sequencing and Hi-C.</title>
        <authorList>
            <person name="Zheng Z."/>
        </authorList>
    </citation>
    <scope>NUCLEOTIDE SEQUENCE</scope>
    <source>
        <strain evidence="11">ZZ-2019</strain>
        <tissue evidence="11">Adductor muscle</tissue>
    </source>
</reference>
<evidence type="ECO:0000256" key="7">
    <source>
        <dbReference type="ARBA" id="ARBA00023054"/>
    </source>
</evidence>